<dbReference type="PROSITE" id="PS51257">
    <property type="entry name" value="PROKAR_LIPOPROTEIN"/>
    <property type="match status" value="1"/>
</dbReference>
<dbReference type="PANTHER" id="PTHR44757:SF2">
    <property type="entry name" value="BIOFILM ARCHITECTURE MAINTENANCE PROTEIN MBAA"/>
    <property type="match status" value="1"/>
</dbReference>
<dbReference type="InterPro" id="IPR052155">
    <property type="entry name" value="Biofilm_reg_signaling"/>
</dbReference>
<dbReference type="SUPFAM" id="SSF55073">
    <property type="entry name" value="Nucleotide cyclase"/>
    <property type="match status" value="1"/>
</dbReference>
<dbReference type="CDD" id="cd01949">
    <property type="entry name" value="GGDEF"/>
    <property type="match status" value="1"/>
</dbReference>
<comment type="caution">
    <text evidence="4">The sequence shown here is derived from an EMBL/GenBank/DDBJ whole genome shotgun (WGS) entry which is preliminary data.</text>
</comment>
<dbReference type="SMART" id="SM00052">
    <property type="entry name" value="EAL"/>
    <property type="match status" value="1"/>
</dbReference>
<dbReference type="CDD" id="cd01948">
    <property type="entry name" value="EAL"/>
    <property type="match status" value="1"/>
</dbReference>
<dbReference type="InterPro" id="IPR043128">
    <property type="entry name" value="Rev_trsase/Diguanyl_cyclase"/>
</dbReference>
<dbReference type="EMBL" id="JBAKBA010000016">
    <property type="protein sequence ID" value="MEL0659147.1"/>
    <property type="molecule type" value="Genomic_DNA"/>
</dbReference>
<dbReference type="NCBIfam" id="TIGR00254">
    <property type="entry name" value="GGDEF"/>
    <property type="match status" value="1"/>
</dbReference>
<gene>
    <name evidence="4" type="ORF">V6255_08330</name>
</gene>
<protein>
    <submittedName>
        <fullName evidence="4">EAL domain-containing protein</fullName>
    </submittedName>
</protein>
<dbReference type="PROSITE" id="PS50887">
    <property type="entry name" value="GGDEF"/>
    <property type="match status" value="1"/>
</dbReference>
<evidence type="ECO:0000313" key="4">
    <source>
        <dbReference type="EMBL" id="MEL0659147.1"/>
    </source>
</evidence>
<reference evidence="4 5" key="1">
    <citation type="submission" date="2024-02" db="EMBL/GenBank/DDBJ databases">
        <title>Bacteria isolated from the canopy kelp, Nereocystis luetkeana.</title>
        <authorList>
            <person name="Pfister C.A."/>
            <person name="Younker I.T."/>
            <person name="Light S.H."/>
        </authorList>
    </citation>
    <scope>NUCLEOTIDE SEQUENCE [LARGE SCALE GENOMIC DNA]</scope>
    <source>
        <strain evidence="4 5">TI.2.07</strain>
    </source>
</reference>
<dbReference type="Proteomes" id="UP001366060">
    <property type="component" value="Unassembled WGS sequence"/>
</dbReference>
<dbReference type="PANTHER" id="PTHR44757">
    <property type="entry name" value="DIGUANYLATE CYCLASE DGCP"/>
    <property type="match status" value="1"/>
</dbReference>
<keyword evidence="5" id="KW-1185">Reference proteome</keyword>
<evidence type="ECO:0000256" key="1">
    <source>
        <dbReference type="SAM" id="Phobius"/>
    </source>
</evidence>
<dbReference type="PROSITE" id="PS50883">
    <property type="entry name" value="EAL"/>
    <property type="match status" value="1"/>
</dbReference>
<keyword evidence="1" id="KW-0812">Transmembrane</keyword>
<feature type="domain" description="GGDEF" evidence="3">
    <location>
        <begin position="238"/>
        <end position="372"/>
    </location>
</feature>
<dbReference type="Gene3D" id="3.20.20.450">
    <property type="entry name" value="EAL domain"/>
    <property type="match status" value="1"/>
</dbReference>
<keyword evidence="1" id="KW-0472">Membrane</keyword>
<dbReference type="Gene3D" id="3.30.70.270">
    <property type="match status" value="1"/>
</dbReference>
<dbReference type="SMART" id="SM00267">
    <property type="entry name" value="GGDEF"/>
    <property type="match status" value="1"/>
</dbReference>
<dbReference type="SUPFAM" id="SSF141868">
    <property type="entry name" value="EAL domain-like"/>
    <property type="match status" value="1"/>
</dbReference>
<name>A0ABU9HB91_9GAMM</name>
<feature type="domain" description="EAL" evidence="2">
    <location>
        <begin position="381"/>
        <end position="629"/>
    </location>
</feature>
<evidence type="ECO:0000259" key="3">
    <source>
        <dbReference type="PROSITE" id="PS50887"/>
    </source>
</evidence>
<evidence type="ECO:0000313" key="5">
    <source>
        <dbReference type="Proteomes" id="UP001366060"/>
    </source>
</evidence>
<evidence type="ECO:0000259" key="2">
    <source>
        <dbReference type="PROSITE" id="PS50883"/>
    </source>
</evidence>
<keyword evidence="1" id="KW-1133">Transmembrane helix</keyword>
<feature type="transmembrane region" description="Helical" evidence="1">
    <location>
        <begin position="164"/>
        <end position="182"/>
    </location>
</feature>
<dbReference type="Pfam" id="PF00563">
    <property type="entry name" value="EAL"/>
    <property type="match status" value="1"/>
</dbReference>
<dbReference type="Pfam" id="PF00990">
    <property type="entry name" value="GGDEF"/>
    <property type="match status" value="1"/>
</dbReference>
<dbReference type="InterPro" id="IPR029787">
    <property type="entry name" value="Nucleotide_cyclase"/>
</dbReference>
<accession>A0ABU9HB91</accession>
<dbReference type="InterPro" id="IPR000160">
    <property type="entry name" value="GGDEF_dom"/>
</dbReference>
<dbReference type="RefSeq" id="WP_341627732.1">
    <property type="nucleotide sequence ID" value="NZ_JBAKBA010000016.1"/>
</dbReference>
<organism evidence="4 5">
    <name type="scientific">Psychromonas arctica</name>
    <dbReference type="NCBI Taxonomy" id="168275"/>
    <lineage>
        <taxon>Bacteria</taxon>
        <taxon>Pseudomonadati</taxon>
        <taxon>Pseudomonadota</taxon>
        <taxon>Gammaproteobacteria</taxon>
        <taxon>Alteromonadales</taxon>
        <taxon>Psychromonadaceae</taxon>
        <taxon>Psychromonas</taxon>
    </lineage>
</organism>
<sequence length="633" mass="71811">MTINKQLTILMLLISLFSLIVVACAFKISDAARFHQLNSQHFNYIIELNDLIARYPNAVPDTNVLKNVVKKIQDQPEACVALPSSIDHLLMRMINAESIIGICKKDIKIADDLLESIQLFDQGLISQSVMKMELNVGYKKFRLNSIEFIGPVNKLSNFIVKTSTMMTVILSIVLFLMAFTITKAIRTVVKRMQETKDKLVISEEKNKQLAHKDTLTGLPNRNALDKVINKNILMPDNDKFAVFFIDLDRFKDVNDTKGHAQGDKLLNIIASRLGNMIRDKDSVFRFGGDEFVAIINFSTTNSHKVRDIAERLIKVIADPISLDNTEVYVTASIGISIYPKNAKDAESLVKFADTAMYKAKKEGKNQYLFYQDIFSKDHTRRLSYESQLRTAIAKDQLNIVYQPVVNLNNFATQGTEALLRWQLNEETSVSPDIFIPIAEYSGQIMEIGEWVLRNACQQNKLWRESGASKLNIAVNVSPYQLFNPNFPKLVQKILAEFDIPPHCLDLEITESMTVSNNDVFLKTLNELSEMGVRLLMDDFGTGYSCLSYLRQLPFDVLKIDKSFVSDYDTIASTIIAMGKQLDMKIIAEGVETQSNLNILKQQQCDFAQGYFFQRPVSAEQLDVFKIYNNIKST</sequence>
<dbReference type="InterPro" id="IPR001633">
    <property type="entry name" value="EAL_dom"/>
</dbReference>
<proteinExistence type="predicted"/>
<dbReference type="InterPro" id="IPR035919">
    <property type="entry name" value="EAL_sf"/>
</dbReference>